<reference evidence="1 2" key="1">
    <citation type="journal article" date="2023" name="Nucleic Acids Res.">
        <title>The hologenome of Daphnia magna reveals possible DNA methylation and microbiome-mediated evolution of the host genome.</title>
        <authorList>
            <person name="Chaturvedi A."/>
            <person name="Li X."/>
            <person name="Dhandapani V."/>
            <person name="Marshall H."/>
            <person name="Kissane S."/>
            <person name="Cuenca-Cambronero M."/>
            <person name="Asole G."/>
            <person name="Calvet F."/>
            <person name="Ruiz-Romero M."/>
            <person name="Marangio P."/>
            <person name="Guigo R."/>
            <person name="Rago D."/>
            <person name="Mirbahai L."/>
            <person name="Eastwood N."/>
            <person name="Colbourne J.K."/>
            <person name="Zhou J."/>
            <person name="Mallon E."/>
            <person name="Orsini L."/>
        </authorList>
    </citation>
    <scope>NUCLEOTIDE SEQUENCE [LARGE SCALE GENOMIC DNA]</scope>
    <source>
        <strain evidence="1">LRV0_1</strain>
    </source>
</reference>
<evidence type="ECO:0000313" key="1">
    <source>
        <dbReference type="EMBL" id="KAK4024954.1"/>
    </source>
</evidence>
<organism evidence="1 2">
    <name type="scientific">Daphnia magna</name>
    <dbReference type="NCBI Taxonomy" id="35525"/>
    <lineage>
        <taxon>Eukaryota</taxon>
        <taxon>Metazoa</taxon>
        <taxon>Ecdysozoa</taxon>
        <taxon>Arthropoda</taxon>
        <taxon>Crustacea</taxon>
        <taxon>Branchiopoda</taxon>
        <taxon>Diplostraca</taxon>
        <taxon>Cladocera</taxon>
        <taxon>Anomopoda</taxon>
        <taxon>Daphniidae</taxon>
        <taxon>Daphnia</taxon>
    </lineage>
</organism>
<comment type="caution">
    <text evidence="1">The sequence shown here is derived from an EMBL/GenBank/DDBJ whole genome shotgun (WGS) entry which is preliminary data.</text>
</comment>
<proteinExistence type="predicted"/>
<accession>A0ABR0AIP2</accession>
<gene>
    <name evidence="1" type="ORF">OUZ56_010449</name>
</gene>
<sequence length="77" mass="9093">MYRSRRKGPRGQIPQVGIQPWQLSIRSWSIGMVEKDSILRFIVMIKIHSIELANVRSCQFDEIVKKKLDTNSRVYFL</sequence>
<dbReference type="EMBL" id="JAOYFB010000037">
    <property type="protein sequence ID" value="KAK4024954.1"/>
    <property type="molecule type" value="Genomic_DNA"/>
</dbReference>
<dbReference type="Proteomes" id="UP001234178">
    <property type="component" value="Unassembled WGS sequence"/>
</dbReference>
<protein>
    <submittedName>
        <fullName evidence="1">Uncharacterized protein</fullName>
    </submittedName>
</protein>
<evidence type="ECO:0000313" key="2">
    <source>
        <dbReference type="Proteomes" id="UP001234178"/>
    </source>
</evidence>
<keyword evidence="2" id="KW-1185">Reference proteome</keyword>
<name>A0ABR0AIP2_9CRUS</name>